<evidence type="ECO:0000313" key="16">
    <source>
        <dbReference type="Proteomes" id="UP000486351"/>
    </source>
</evidence>
<evidence type="ECO:0000313" key="10">
    <source>
        <dbReference type="Proteomes" id="UP000433483"/>
    </source>
</evidence>
<evidence type="ECO:0000313" key="15">
    <source>
        <dbReference type="Proteomes" id="UP000460718"/>
    </source>
</evidence>
<evidence type="ECO:0000313" key="12">
    <source>
        <dbReference type="Proteomes" id="UP000440367"/>
    </source>
</evidence>
<dbReference type="Proteomes" id="UP000437068">
    <property type="component" value="Unassembled WGS sequence"/>
</dbReference>
<evidence type="ECO:0000313" key="14">
    <source>
        <dbReference type="Proteomes" id="UP000441208"/>
    </source>
</evidence>
<dbReference type="EMBL" id="QXGA01010606">
    <property type="protein sequence ID" value="KAE9055241.1"/>
    <property type="molecule type" value="Genomic_DNA"/>
</dbReference>
<sequence length="32" mass="3896">MLNCITKEKKLQLNRETFEQKEQYGKVQLQLL</sequence>
<evidence type="ECO:0000313" key="4">
    <source>
        <dbReference type="EMBL" id="KAE9055241.1"/>
    </source>
</evidence>
<organism evidence="5 10">
    <name type="scientific">Phytophthora fragariae</name>
    <dbReference type="NCBI Taxonomy" id="53985"/>
    <lineage>
        <taxon>Eukaryota</taxon>
        <taxon>Sar</taxon>
        <taxon>Stramenopiles</taxon>
        <taxon>Oomycota</taxon>
        <taxon>Peronosporomycetes</taxon>
        <taxon>Peronosporales</taxon>
        <taxon>Peronosporaceae</taxon>
        <taxon>Phytophthora</taxon>
    </lineage>
</organism>
<dbReference type="EMBL" id="QXGB01009697">
    <property type="protein sequence ID" value="KAE9156728.1"/>
    <property type="molecule type" value="Genomic_DNA"/>
</dbReference>
<dbReference type="EMBL" id="QXFZ01009495">
    <property type="protein sequence ID" value="KAE9054635.1"/>
    <property type="molecule type" value="Genomic_DNA"/>
</dbReference>
<dbReference type="Proteomes" id="UP000440732">
    <property type="component" value="Unassembled WGS sequence"/>
</dbReference>
<evidence type="ECO:0000313" key="9">
    <source>
        <dbReference type="Proteomes" id="UP000429523"/>
    </source>
</evidence>
<evidence type="ECO:0000313" key="11">
    <source>
        <dbReference type="Proteomes" id="UP000437068"/>
    </source>
</evidence>
<dbReference type="Proteomes" id="UP000429523">
    <property type="component" value="Unassembled WGS sequence"/>
</dbReference>
<dbReference type="EMBL" id="QXFW01010314">
    <property type="protein sequence ID" value="KAE8952980.1"/>
    <property type="molecule type" value="Genomic_DNA"/>
</dbReference>
<dbReference type="Proteomes" id="UP000433483">
    <property type="component" value="Unassembled WGS sequence"/>
</dbReference>
<evidence type="ECO:0000313" key="7">
    <source>
        <dbReference type="EMBL" id="KAE9259715.1"/>
    </source>
</evidence>
<dbReference type="Proteomes" id="UP000441208">
    <property type="component" value="Unassembled WGS sequence"/>
</dbReference>
<evidence type="ECO:0000313" key="1">
    <source>
        <dbReference type="EMBL" id="KAE8916747.1"/>
    </source>
</evidence>
<evidence type="ECO:0000313" key="5">
    <source>
        <dbReference type="EMBL" id="KAE9156728.1"/>
    </source>
</evidence>
<keyword evidence="10" id="KW-1185">Reference proteome</keyword>
<proteinExistence type="predicted"/>
<dbReference type="Proteomes" id="UP000440367">
    <property type="component" value="Unassembled WGS sequence"/>
</dbReference>
<evidence type="ECO:0000313" key="6">
    <source>
        <dbReference type="EMBL" id="KAE9158504.1"/>
    </source>
</evidence>
<gene>
    <name evidence="7" type="ORF">PF001_g32951</name>
    <name evidence="6" type="ORF">PF002_g33087</name>
    <name evidence="5" type="ORF">PF005_g33104</name>
    <name evidence="4" type="ORF">PF006_g33024</name>
    <name evidence="3" type="ORF">PF007_g32568</name>
    <name evidence="8" type="ORF">PF008_g32900</name>
    <name evidence="1" type="ORF">PF009_g32930</name>
    <name evidence="2" type="ORF">PF011_g32541</name>
</gene>
<name>A0A6A3UZE2_9STRA</name>
<evidence type="ECO:0000313" key="2">
    <source>
        <dbReference type="EMBL" id="KAE8952980.1"/>
    </source>
</evidence>
<dbReference type="Proteomes" id="UP000460718">
    <property type="component" value="Unassembled WGS sequence"/>
</dbReference>
<reference evidence="9 10" key="1">
    <citation type="submission" date="2018-08" db="EMBL/GenBank/DDBJ databases">
        <title>Genomic investigation of the strawberry pathogen Phytophthora fragariae indicates pathogenicity is determined by transcriptional variation in three key races.</title>
        <authorList>
            <person name="Adams T.M."/>
            <person name="Armitage A.D."/>
            <person name="Sobczyk M.K."/>
            <person name="Bates H.J."/>
            <person name="Dunwell J.M."/>
            <person name="Nellist C.F."/>
            <person name="Harrison R.J."/>
        </authorList>
    </citation>
    <scope>NUCLEOTIDE SEQUENCE [LARGE SCALE GENOMIC DNA]</scope>
    <source>
        <strain evidence="7 11">A4</strain>
        <strain evidence="6 12">BC-1</strain>
        <strain evidence="5 10">NOV-27</strain>
        <strain evidence="4 13">NOV-5</strain>
        <strain evidence="3 14">NOV-71</strain>
        <strain evidence="8 16">NOV-77</strain>
        <strain evidence="1 9">NOV-9</strain>
        <strain evidence="2 15">SCRP245</strain>
    </source>
</reference>
<comment type="caution">
    <text evidence="5">The sequence shown here is derived from an EMBL/GenBank/DDBJ whole genome shotgun (WGS) entry which is preliminary data.</text>
</comment>
<dbReference type="AlphaFoldDB" id="A0A6A3UZE2"/>
<dbReference type="EMBL" id="QXGD01008971">
    <property type="protein sequence ID" value="KAE9158504.1"/>
    <property type="molecule type" value="Genomic_DNA"/>
</dbReference>
<evidence type="ECO:0000313" key="8">
    <source>
        <dbReference type="EMBL" id="KAE9261268.1"/>
    </source>
</evidence>
<dbReference type="EMBL" id="QXGE01010466">
    <property type="protein sequence ID" value="KAE9259715.1"/>
    <property type="molecule type" value="Genomic_DNA"/>
</dbReference>
<evidence type="ECO:0000313" key="13">
    <source>
        <dbReference type="Proteomes" id="UP000440732"/>
    </source>
</evidence>
<dbReference type="Proteomes" id="UP000486351">
    <property type="component" value="Unassembled WGS sequence"/>
</dbReference>
<protein>
    <submittedName>
        <fullName evidence="5">Uncharacterized protein</fullName>
    </submittedName>
</protein>
<accession>A0A6A3UZE2</accession>
<dbReference type="EMBL" id="QXGF01009134">
    <property type="protein sequence ID" value="KAE8916747.1"/>
    <property type="molecule type" value="Genomic_DNA"/>
</dbReference>
<dbReference type="EMBL" id="QXFY01010388">
    <property type="protein sequence ID" value="KAE9261268.1"/>
    <property type="molecule type" value="Genomic_DNA"/>
</dbReference>
<evidence type="ECO:0000313" key="3">
    <source>
        <dbReference type="EMBL" id="KAE9054635.1"/>
    </source>
</evidence>